<protein>
    <submittedName>
        <fullName evidence="1">Uncharacterized protein</fullName>
    </submittedName>
</protein>
<feature type="non-terminal residue" evidence="1">
    <location>
        <position position="1"/>
    </location>
</feature>
<dbReference type="VEuPathDB" id="FungiDB:RhiirFUN_001159"/>
<dbReference type="AlphaFoldDB" id="U9T4G9"/>
<evidence type="ECO:0000313" key="1">
    <source>
        <dbReference type="EMBL" id="ESA03059.1"/>
    </source>
</evidence>
<dbReference type="VEuPathDB" id="FungiDB:RhiirFUN_004474"/>
<organism evidence="1">
    <name type="scientific">Rhizophagus irregularis (strain DAOM 181602 / DAOM 197198 / MUCL 43194)</name>
    <name type="common">Arbuscular mycorrhizal fungus</name>
    <name type="synonym">Glomus intraradices</name>
    <dbReference type="NCBI Taxonomy" id="747089"/>
    <lineage>
        <taxon>Eukaryota</taxon>
        <taxon>Fungi</taxon>
        <taxon>Fungi incertae sedis</taxon>
        <taxon>Mucoromycota</taxon>
        <taxon>Glomeromycotina</taxon>
        <taxon>Glomeromycetes</taxon>
        <taxon>Glomerales</taxon>
        <taxon>Glomeraceae</taxon>
        <taxon>Rhizophagus</taxon>
    </lineage>
</organism>
<name>U9T4G9_RHIID</name>
<dbReference type="EMBL" id="KI295258">
    <property type="protein sequence ID" value="ESA03059.1"/>
    <property type="molecule type" value="Genomic_DNA"/>
</dbReference>
<dbReference type="eggNOG" id="ENOG502QW0B">
    <property type="taxonomic scope" value="Eukaryota"/>
</dbReference>
<proteinExistence type="predicted"/>
<dbReference type="VEuPathDB" id="FungiDB:RhiirFUN_003068"/>
<dbReference type="HOGENOM" id="CLU_010509_1_0_1"/>
<gene>
    <name evidence="1" type="ORF">GLOINDRAFT_5909</name>
</gene>
<accession>U9T4G9</accession>
<sequence length="632" mass="73865">KILWYIDPHLKKFAKRACYLPNLFTELLTYEQNQSYNQYYSVTHHKYEEVSHEKLDKLIKSFELSLAQPWTQDTLWALLIEDLYKLIEMNGIENIMVKIIEACNQSDSIYDDLNFVISNLEDYKYINIERYLPEPGMKRHRFIKNLELIFPIGFYQYHAGNYLGTTTFIWKIPIEVNDRTETQNAQTLLSIQDLIPHYFTRQMRKNMLERYSLVAKVTPVLLRNLYHDLTVDLRINNGFKGTSFDIFWEEVDSYFNENTPAVDDRRHGSTLYMPIVLSIRDLRESIISRLQTRLGNPLPSEINIPSDEWIRVQFTPKNTLAHSAINYTGRFNIRYKVQARLLRKDHPDSHYCAGYFRYLREFAIKYRKFTVFICADDKHKVAIGEEVATSTGVRNRKSLIPDNTILAASDHDFTKLSLTPSVILLCKIPASISESFYHGKVYTSYKNTVFEPSSGIRHSTEFFSTLSDHYLNSTEIPPIMYDLYTDRGPDHRITYGSVQVSLLCLFIRGNFDMLIAMRTAPAQSWTNPAERIMSILNLGLQDVALLRDLMSNEMEDLFSRKNTLEEIRLVAKNNSQLENNKNFICKSLADDEEIARFFEAIISIDSTLRYDETTQLILQQHSDLQNFIQTHC</sequence>
<reference evidence="1" key="1">
    <citation type="submission" date="2013-07" db="EMBL/GenBank/DDBJ databases">
        <title>The genome of an arbuscular mycorrhizal fungus provides insights into the evolution of the oldest plant symbiosis.</title>
        <authorList>
            <consortium name="DOE Joint Genome Institute"/>
            <person name="Tisserant E."/>
            <person name="Malbreil M."/>
            <person name="Kuo A."/>
            <person name="Kohler A."/>
            <person name="Symeonidi A."/>
            <person name="Balestrini R."/>
            <person name="Charron P."/>
            <person name="Duensing N."/>
            <person name="Frei-dit-Frey N."/>
            <person name="Gianinazzi-Pearson V."/>
            <person name="Gilbert B."/>
            <person name="Handa Y."/>
            <person name="Hijri M."/>
            <person name="Kaul R."/>
            <person name="Kawaguchi M."/>
            <person name="Krajinski F."/>
            <person name="Lammers P."/>
            <person name="Lapierre D."/>
            <person name="Masclaux F.G."/>
            <person name="Murat C."/>
            <person name="Morin E."/>
            <person name="Ndikumana S."/>
            <person name="Pagni M."/>
            <person name="Petitpierre D."/>
            <person name="Requena N."/>
            <person name="Rosikiewicz P."/>
            <person name="Riley R."/>
            <person name="Saito K."/>
            <person name="San Clemente H."/>
            <person name="Shapiro H."/>
            <person name="van Tuinen D."/>
            <person name="Becard G."/>
            <person name="Bonfante P."/>
            <person name="Paszkowski U."/>
            <person name="Shachar-Hill Y."/>
            <person name="Young J.P."/>
            <person name="Sanders I.R."/>
            <person name="Henrissat B."/>
            <person name="Rensing S.A."/>
            <person name="Grigoriev I.V."/>
            <person name="Corradi N."/>
            <person name="Roux C."/>
            <person name="Martin F."/>
        </authorList>
    </citation>
    <scope>NUCLEOTIDE SEQUENCE</scope>
    <source>
        <strain evidence="1">DAOM 197198</strain>
    </source>
</reference>